<organism evidence="7 8">
    <name type="scientific">Alkaliphilus oremlandii (strain OhILAs)</name>
    <name type="common">Clostridium oremlandii (strain OhILAs)</name>
    <dbReference type="NCBI Taxonomy" id="350688"/>
    <lineage>
        <taxon>Bacteria</taxon>
        <taxon>Bacillati</taxon>
        <taxon>Bacillota</taxon>
        <taxon>Clostridia</taxon>
        <taxon>Peptostreptococcales</taxon>
        <taxon>Natronincolaceae</taxon>
        <taxon>Alkaliphilus</taxon>
    </lineage>
</organism>
<evidence type="ECO:0000256" key="2">
    <source>
        <dbReference type="ARBA" id="ARBA00008814"/>
    </source>
</evidence>
<evidence type="ECO:0000313" key="8">
    <source>
        <dbReference type="Proteomes" id="UP000000269"/>
    </source>
</evidence>
<dbReference type="EMBL" id="CP000853">
    <property type="protein sequence ID" value="ABW20344.1"/>
    <property type="molecule type" value="Genomic_DNA"/>
</dbReference>
<evidence type="ECO:0000259" key="6">
    <source>
        <dbReference type="PROSITE" id="PS50983"/>
    </source>
</evidence>
<evidence type="ECO:0000256" key="1">
    <source>
        <dbReference type="ARBA" id="ARBA00004196"/>
    </source>
</evidence>
<keyword evidence="4 5" id="KW-0732">Signal</keyword>
<reference evidence="8" key="1">
    <citation type="submission" date="2007-10" db="EMBL/GenBank/DDBJ databases">
        <title>Complete genome of Alkaliphilus oremlandii OhILAs.</title>
        <authorList>
            <person name="Copeland A."/>
            <person name="Lucas S."/>
            <person name="Lapidus A."/>
            <person name="Barry K."/>
            <person name="Detter J.C."/>
            <person name="Glavina del Rio T."/>
            <person name="Hammon N."/>
            <person name="Israni S."/>
            <person name="Dalin E."/>
            <person name="Tice H."/>
            <person name="Pitluck S."/>
            <person name="Chain P."/>
            <person name="Malfatti S."/>
            <person name="Shin M."/>
            <person name="Vergez L."/>
            <person name="Schmutz J."/>
            <person name="Larimer F."/>
            <person name="Land M."/>
            <person name="Hauser L."/>
            <person name="Kyrpides N."/>
            <person name="Mikhailova N."/>
            <person name="Stolz J.F."/>
            <person name="Dawson A."/>
            <person name="Fisher E."/>
            <person name="Crable B."/>
            <person name="Perera E."/>
            <person name="Lisak J."/>
            <person name="Ranganathan M."/>
            <person name="Basu P."/>
            <person name="Richardson P."/>
        </authorList>
    </citation>
    <scope>NUCLEOTIDE SEQUENCE [LARGE SCALE GENOMIC DNA]</scope>
    <source>
        <strain evidence="8">OhILAs</strain>
    </source>
</reference>
<comment type="subcellular location">
    <subcellularLocation>
        <location evidence="1">Cell envelope</location>
    </subcellularLocation>
</comment>
<dbReference type="PROSITE" id="PS51257">
    <property type="entry name" value="PROKAR_LIPOPROTEIN"/>
    <property type="match status" value="1"/>
</dbReference>
<dbReference type="CDD" id="cd01138">
    <property type="entry name" value="FeuA"/>
    <property type="match status" value="1"/>
</dbReference>
<feature type="signal peptide" evidence="5">
    <location>
        <begin position="1"/>
        <end position="22"/>
    </location>
</feature>
<feature type="chain" id="PRO_5039287642" evidence="5">
    <location>
        <begin position="23"/>
        <end position="329"/>
    </location>
</feature>
<name>A8MKL2_ALKOO</name>
<evidence type="ECO:0000256" key="3">
    <source>
        <dbReference type="ARBA" id="ARBA00022448"/>
    </source>
</evidence>
<evidence type="ECO:0000256" key="5">
    <source>
        <dbReference type="SAM" id="SignalP"/>
    </source>
</evidence>
<dbReference type="Gene3D" id="3.40.50.1980">
    <property type="entry name" value="Nitrogenase molybdenum iron protein domain"/>
    <property type="match status" value="2"/>
</dbReference>
<dbReference type="InterPro" id="IPR051313">
    <property type="entry name" value="Bact_iron-sidero_bind"/>
</dbReference>
<dbReference type="Proteomes" id="UP000000269">
    <property type="component" value="Chromosome"/>
</dbReference>
<dbReference type="KEGG" id="aoe:Clos_2813"/>
<comment type="similarity">
    <text evidence="2">Belongs to the bacterial solute-binding protein 8 family.</text>
</comment>
<dbReference type="RefSeq" id="WP_012160651.1">
    <property type="nucleotide sequence ID" value="NC_009922.1"/>
</dbReference>
<evidence type="ECO:0000313" key="7">
    <source>
        <dbReference type="EMBL" id="ABW20344.1"/>
    </source>
</evidence>
<dbReference type="InterPro" id="IPR002491">
    <property type="entry name" value="ABC_transptr_periplasmic_BD"/>
</dbReference>
<dbReference type="Pfam" id="PF01497">
    <property type="entry name" value="Peripla_BP_2"/>
    <property type="match status" value="1"/>
</dbReference>
<dbReference type="HOGENOM" id="CLU_038034_0_1_9"/>
<evidence type="ECO:0000256" key="4">
    <source>
        <dbReference type="ARBA" id="ARBA00022729"/>
    </source>
</evidence>
<feature type="domain" description="Fe/B12 periplasmic-binding" evidence="6">
    <location>
        <begin position="70"/>
        <end position="329"/>
    </location>
</feature>
<dbReference type="GO" id="GO:0030288">
    <property type="term" value="C:outer membrane-bounded periplasmic space"/>
    <property type="evidence" value="ECO:0007669"/>
    <property type="project" value="TreeGrafter"/>
</dbReference>
<dbReference type="eggNOG" id="COG0614">
    <property type="taxonomic scope" value="Bacteria"/>
</dbReference>
<dbReference type="PANTHER" id="PTHR30532:SF10">
    <property type="entry name" value="IRON-UPTAKE SYSTEM-BINDING PROTEIN"/>
    <property type="match status" value="1"/>
</dbReference>
<protein>
    <submittedName>
        <fullName evidence="7">Periplasmic binding protein</fullName>
    </submittedName>
</protein>
<dbReference type="AlphaFoldDB" id="A8MKL2"/>
<dbReference type="PROSITE" id="PS50983">
    <property type="entry name" value="FE_B12_PBP"/>
    <property type="match status" value="1"/>
</dbReference>
<dbReference type="STRING" id="350688.Clos_2813"/>
<sequence length="329" mass="36178">MKKLLVIMTIVVLAIFSVGCTAKNTAIGQEPNSQVSGQEADKNEEEVKDAIKKISYLGNEYKVPSNVERIVITGSMESMEDALLLNVKPVAAITVGGEFPKMFQPIVDQAKSSGEKTQPNFEDILALKPDVILGSSKFPEDVMEKLNKIATTIPVSHISTNWAENLELLGKLVDKEEEAQRIIADYSKEIETAKASFDASLKDKSVVAIRIRAGNLFIYPEGVFLNPVLYGDLGFIAPEPIKLAKAQENISLEKLSELDPDYIFVQFSSDENADHPKVLEELQNNPIWKSLKASKEDHVFINVVDPLAQGGTAWSKSAFLKAVIESLSK</sequence>
<accession>A8MKL2</accession>
<dbReference type="GO" id="GO:1901678">
    <property type="term" value="P:iron coordination entity transport"/>
    <property type="evidence" value="ECO:0007669"/>
    <property type="project" value="UniProtKB-ARBA"/>
</dbReference>
<dbReference type="SUPFAM" id="SSF53807">
    <property type="entry name" value="Helical backbone' metal receptor"/>
    <property type="match status" value="1"/>
</dbReference>
<keyword evidence="3" id="KW-0813">Transport</keyword>
<gene>
    <name evidence="7" type="ordered locus">Clos_2813</name>
</gene>
<dbReference type="PANTHER" id="PTHR30532">
    <property type="entry name" value="IRON III DICITRATE-BINDING PERIPLASMIC PROTEIN"/>
    <property type="match status" value="1"/>
</dbReference>
<dbReference type="OrthoDB" id="9816357at2"/>
<proteinExistence type="inferred from homology"/>
<keyword evidence="8" id="KW-1185">Reference proteome</keyword>